<evidence type="ECO:0000313" key="2">
    <source>
        <dbReference type="EMBL" id="SPO03732.1"/>
    </source>
</evidence>
<feature type="signal peptide" evidence="1">
    <location>
        <begin position="1"/>
        <end position="18"/>
    </location>
</feature>
<sequence length="327" mass="36797">MRFPPALSCLLFLQGTLAWESTFNATENRRPLNVTGLNLDAYKYTGSYYNGTLTYKLDLKDRNYDADHMDGPICGDFINKTITVEHDALVGVLKKSPSARGKNPVEVEMWGWDKGFDFVPTGTKNYSEFQQFHVYTGATGLEDDVTKYALNVSLVRDFSYDLYGKHAIDYDNLMPTELNFNFTDQCKGDSVVPLRDIDYYLFAGGLITPTPQDLDFYSRWADDIPQPTIEVYFSETDCRITIRGLFSVRAKDTELVGEITISFEGAADKLRSDQLLLGLEIPEWNNTLGFSVDSVLEGDDDSGSARWLSGWSTLLTSLSVGMLLVWV</sequence>
<accession>A0AAE8N2R3</accession>
<keyword evidence="1" id="KW-0732">Signal</keyword>
<evidence type="ECO:0000256" key="1">
    <source>
        <dbReference type="SAM" id="SignalP"/>
    </source>
</evidence>
<dbReference type="EMBL" id="ONZQ02000009">
    <property type="protein sequence ID" value="SPO03732.1"/>
    <property type="molecule type" value="Genomic_DNA"/>
</dbReference>
<dbReference type="Proteomes" id="UP001187682">
    <property type="component" value="Unassembled WGS sequence"/>
</dbReference>
<gene>
    <name evidence="2" type="ORF">DNG_06415</name>
</gene>
<feature type="chain" id="PRO_5041920149" evidence="1">
    <location>
        <begin position="19"/>
        <end position="327"/>
    </location>
</feature>
<reference evidence="2" key="1">
    <citation type="submission" date="2018-03" db="EMBL/GenBank/DDBJ databases">
        <authorList>
            <person name="Guldener U."/>
        </authorList>
    </citation>
    <scope>NUCLEOTIDE SEQUENCE</scope>
</reference>
<dbReference type="AlphaFoldDB" id="A0AAE8N2R3"/>
<evidence type="ECO:0000313" key="3">
    <source>
        <dbReference type="Proteomes" id="UP001187682"/>
    </source>
</evidence>
<organism evidence="2 3">
    <name type="scientific">Cephalotrichum gorgonifer</name>
    <dbReference type="NCBI Taxonomy" id="2041049"/>
    <lineage>
        <taxon>Eukaryota</taxon>
        <taxon>Fungi</taxon>
        <taxon>Dikarya</taxon>
        <taxon>Ascomycota</taxon>
        <taxon>Pezizomycotina</taxon>
        <taxon>Sordariomycetes</taxon>
        <taxon>Hypocreomycetidae</taxon>
        <taxon>Microascales</taxon>
        <taxon>Microascaceae</taxon>
        <taxon>Cephalotrichum</taxon>
    </lineage>
</organism>
<name>A0AAE8N2R3_9PEZI</name>
<comment type="caution">
    <text evidence="2">The sequence shown here is derived from an EMBL/GenBank/DDBJ whole genome shotgun (WGS) entry which is preliminary data.</text>
</comment>
<protein>
    <submittedName>
        <fullName evidence="2">Uncharacterized protein</fullName>
    </submittedName>
</protein>
<keyword evidence="3" id="KW-1185">Reference proteome</keyword>
<proteinExistence type="predicted"/>